<evidence type="ECO:0000256" key="1">
    <source>
        <dbReference type="SAM" id="SignalP"/>
    </source>
</evidence>
<dbReference type="EMBL" id="FNXT01001322">
    <property type="protein sequence ID" value="SZX78480.1"/>
    <property type="molecule type" value="Genomic_DNA"/>
</dbReference>
<evidence type="ECO:0008006" key="4">
    <source>
        <dbReference type="Google" id="ProtNLM"/>
    </source>
</evidence>
<accession>A0A383WLZ2</accession>
<keyword evidence="1" id="KW-0732">Signal</keyword>
<evidence type="ECO:0000313" key="3">
    <source>
        <dbReference type="Proteomes" id="UP000256970"/>
    </source>
</evidence>
<dbReference type="Proteomes" id="UP000256970">
    <property type="component" value="Unassembled WGS sequence"/>
</dbReference>
<dbReference type="AlphaFoldDB" id="A0A383WLZ2"/>
<dbReference type="SUPFAM" id="SSF49785">
    <property type="entry name" value="Galactose-binding domain-like"/>
    <property type="match status" value="4"/>
</dbReference>
<keyword evidence="3" id="KW-1185">Reference proteome</keyword>
<protein>
    <recommendedName>
        <fullName evidence="4">CBM-cenC domain-containing protein</fullName>
    </recommendedName>
</protein>
<proteinExistence type="predicted"/>
<evidence type="ECO:0000313" key="2">
    <source>
        <dbReference type="EMBL" id="SZX78480.1"/>
    </source>
</evidence>
<gene>
    <name evidence="2" type="ORF">BQ4739_LOCUS18759</name>
</gene>
<dbReference type="InterPro" id="IPR008979">
    <property type="entry name" value="Galactose-bd-like_sf"/>
</dbReference>
<sequence>MARRAALVVLAVAAAMAFAAAEVTVNELSTGFEGDGPPAGWSVAAAPKDAAAADLGSSAAVYSGSKGARINKKSKAANEMDVQLLSPGFPLVAGRTYKASLRLRSSKPLNASLQWAYHPSSFATGFRTALTAPRGDSPRTEFRLYAADDFTPSITTLYRLVLALGGAAADSTIDLDDVQVTVNAEVPELELIANASSSFEQGQDNPFILSVLSPAAATADFNETSNTANPNSKTAQSFGSMRAAEISVSAPGPETYSVQLLSRQVLFEPNHTYSAAVLLRSSVPGAPVVFSWNTGPPSYAYVKGSAASVAVQNGYQLYALPAIVPPAGLESARLQVDFGGPNVPAGTVFTVDDITLIKAGANYEDMMRDAKPLDRVYMAESFEGDSSSLVPVTKDGAAAMFDLKSTAAASEGKRGARVTVIKQPDDKGCDHCISLASSSFPDMVGTTYTLTFDLRSSQSEAPFHVNFHMQNESGEPLTDLEIKKFKASTSFRRYSTSFTSVKRNKVVTELNFGLAAPGVIFDVDNIVMTTDGGVNVPIAAASTGFEAGKEQPYVGLVNVQGVGRFDFASTANPYNGNRSAAVNVLQSIPQQPWALQMRSNPVSLVAGLTYTVTARMRSTQPSKVDFSWTSGAPDYLTISSTAESVEVGSVWDLYAFTSTVNVTGMYDVHFDFGKAPASAIVFVDDIIATCDW</sequence>
<name>A0A383WLZ2_TETOB</name>
<feature type="signal peptide" evidence="1">
    <location>
        <begin position="1"/>
        <end position="21"/>
    </location>
</feature>
<dbReference type="Gene3D" id="2.60.120.260">
    <property type="entry name" value="Galactose-binding domain-like"/>
    <property type="match status" value="4"/>
</dbReference>
<reference evidence="2 3" key="1">
    <citation type="submission" date="2016-10" db="EMBL/GenBank/DDBJ databases">
        <authorList>
            <person name="Cai Z."/>
        </authorList>
    </citation>
    <scope>NUCLEOTIDE SEQUENCE [LARGE SCALE GENOMIC DNA]</scope>
</reference>
<organism evidence="2 3">
    <name type="scientific">Tetradesmus obliquus</name>
    <name type="common">Green alga</name>
    <name type="synonym">Acutodesmus obliquus</name>
    <dbReference type="NCBI Taxonomy" id="3088"/>
    <lineage>
        <taxon>Eukaryota</taxon>
        <taxon>Viridiplantae</taxon>
        <taxon>Chlorophyta</taxon>
        <taxon>core chlorophytes</taxon>
        <taxon>Chlorophyceae</taxon>
        <taxon>CS clade</taxon>
        <taxon>Sphaeropleales</taxon>
        <taxon>Scenedesmaceae</taxon>
        <taxon>Tetradesmus</taxon>
    </lineage>
</organism>
<feature type="chain" id="PRO_5016814443" description="CBM-cenC domain-containing protein" evidence="1">
    <location>
        <begin position="22"/>
        <end position="692"/>
    </location>
</feature>